<feature type="compositionally biased region" description="Basic and acidic residues" evidence="13">
    <location>
        <begin position="326"/>
        <end position="338"/>
    </location>
</feature>
<evidence type="ECO:0000256" key="8">
    <source>
        <dbReference type="ARBA" id="ARBA00022729"/>
    </source>
</evidence>
<organism evidence="16 17">
    <name type="scientific">Uruburuella testudinis</name>
    <dbReference type="NCBI Taxonomy" id="1282863"/>
    <lineage>
        <taxon>Bacteria</taxon>
        <taxon>Pseudomonadati</taxon>
        <taxon>Pseudomonadota</taxon>
        <taxon>Betaproteobacteria</taxon>
        <taxon>Neisseriales</taxon>
        <taxon>Neisseriaceae</taxon>
        <taxon>Uruburuella</taxon>
    </lineage>
</organism>
<keyword evidence="5" id="KW-0004">4Fe-4S</keyword>
<comment type="cofactor">
    <cofactor evidence="1">
        <name>Mo-bis(molybdopterin guanine dinucleotide)</name>
        <dbReference type="ChEBI" id="CHEBI:60539"/>
    </cofactor>
</comment>
<dbReference type="InterPro" id="IPR006657">
    <property type="entry name" value="MoPterin_dinucl-bd_dom"/>
</dbReference>
<keyword evidence="9" id="KW-0574">Periplasm</keyword>
<evidence type="ECO:0000256" key="12">
    <source>
        <dbReference type="ARBA" id="ARBA00023014"/>
    </source>
</evidence>
<evidence type="ECO:0000256" key="3">
    <source>
        <dbReference type="ARBA" id="ARBA00004196"/>
    </source>
</evidence>
<dbReference type="Gene3D" id="2.40.40.20">
    <property type="match status" value="1"/>
</dbReference>
<sequence length="1038" mass="115858">MNVTRRQFFKVTAAGAGASGLAVMGMMPTNAWAEVRQYKLSRASEARNNCTYCSVGCGTILYSLGDGAKNAKKSIFHIEGDPDHPVSRGSLCPKGASLIDFVHSPNRLHFPEVREPGSNEWKRISWHDALTRIARHIKDDRDANLIVNNEKGVPVHRLPTLGMLTASASSNETGILTQKWMRSLGIVATDAQARVCHGPTVSALASTFGRGAMTNTFVDIQHADFIMVMGGNAAEAHPVGFKWVIEAKKKKGTKLFVVDPRFNRTAAVADFYAPVRSGSDIAFLGALINWLIENDKIQWEYVKAYTNASFIVAEGYDFNEGMFSGHEGETPDEDKKEEENPEVASRVGKRSGFYDNETWYYELDGNGYAKTDPTLQHPRSVWQLLKKHYSRYTLDMMNTICGTSKEDFLKVAEAWGEMAAPDKAGTILYALGWTQHTTGTQIIRTMAMVQLLLGNIGMSGGGVNALRGHSNIQGLSDLGLLSTALPGYLSLPSEDRHRTFQEYIEKQTPKALQPGQLNYWSNTPAFFVSFLKWMYGENATRENNWGYDWLPKWDKMYDILQLTELMYQGKVNGLLVQGFNAQGSFPDAHRVTEAFSKLKYMVVMDPLATETASFWQNHGDAHDVDPAAIQTEVFRLPTPCFAEEAGSIVNSSRWLQWHHPGAKPPGEALPDLDILGELHMMLKALYEKEGGTAPEPITKLAWHYKDPYAPTPEEMAKESNGYALADIKDENGNIVRRKGELLDGFAQLRDDGSTECATWIFSGSWTEQGNQMDRRDNTDSGLGNTPKWAWAWPANRRIIYNRASCDPSGKPWDPKRVLIHWDGKKWAGADVADFKADAAPDSGMNPFIMNEEGVGRLFCARKLVDGPFPEHYEPLESPIGTNPLHPSVVQTPAMRLFDSVKDRIGTHEEFPYVGTTYRLTEHFQFWTKSVKLLMIAQPQQFIEISEELAKEKGIEKGDWVKVSSKRAWIKAKAVVTKRVVPLQINGKTVHQIGIPLHGGWENVSGEKQFLVNSLTPFVGDANTQTPEYKTFLVNIEKA</sequence>
<evidence type="ECO:0000256" key="4">
    <source>
        <dbReference type="ARBA" id="ARBA00010312"/>
    </source>
</evidence>
<dbReference type="CDD" id="cd02752">
    <property type="entry name" value="MopB_Formate-Dh-Na-like"/>
    <property type="match status" value="1"/>
</dbReference>
<keyword evidence="6" id="KW-0500">Molybdenum</keyword>
<feature type="chain" id="PRO_5046053721" evidence="14">
    <location>
        <begin position="34"/>
        <end position="1038"/>
    </location>
</feature>
<evidence type="ECO:0000256" key="11">
    <source>
        <dbReference type="ARBA" id="ARBA00023004"/>
    </source>
</evidence>
<dbReference type="NCBIfam" id="TIGR01409">
    <property type="entry name" value="TAT_signal_seq"/>
    <property type="match status" value="1"/>
</dbReference>
<feature type="region of interest" description="Disordered" evidence="13">
    <location>
        <begin position="323"/>
        <end position="347"/>
    </location>
</feature>
<keyword evidence="12" id="KW-0411">Iron-sulfur</keyword>
<evidence type="ECO:0000313" key="17">
    <source>
        <dbReference type="Proteomes" id="UP000829817"/>
    </source>
</evidence>
<keyword evidence="7" id="KW-0479">Metal-binding</keyword>
<keyword evidence="10 16" id="KW-0560">Oxidoreductase</keyword>
<dbReference type="EMBL" id="CP091508">
    <property type="protein sequence ID" value="UOO83058.1"/>
    <property type="molecule type" value="Genomic_DNA"/>
</dbReference>
<dbReference type="InterPro" id="IPR009010">
    <property type="entry name" value="Asp_de-COase-like_dom_sf"/>
</dbReference>
<keyword evidence="8 14" id="KW-0732">Signal</keyword>
<name>A0ABY4DVJ3_9NEIS</name>
<proteinExistence type="inferred from homology"/>
<dbReference type="InterPro" id="IPR019546">
    <property type="entry name" value="TAT_signal_bac_arc"/>
</dbReference>
<keyword evidence="11" id="KW-0408">Iron</keyword>
<dbReference type="Pfam" id="PF01568">
    <property type="entry name" value="Molydop_binding"/>
    <property type="match status" value="1"/>
</dbReference>
<evidence type="ECO:0000256" key="14">
    <source>
        <dbReference type="SAM" id="SignalP"/>
    </source>
</evidence>
<reference evidence="16 17" key="1">
    <citation type="journal article" date="2022" name="Res Sq">
        <title>Evolution of multicellular longitudinally dividing oral cavity symbionts (Neisseriaceae).</title>
        <authorList>
            <person name="Nyongesa S."/>
            <person name="Weber P."/>
            <person name="Bernet E."/>
            <person name="Pullido F."/>
            <person name="Nieckarz M."/>
            <person name="Delaby M."/>
            <person name="Nieves C."/>
            <person name="Viehboeck T."/>
            <person name="Krause N."/>
            <person name="Rivera-Millot A."/>
            <person name="Nakamura A."/>
            <person name="Vischer N."/>
            <person name="VanNieuwenhze M."/>
            <person name="Brun Y."/>
            <person name="Cava F."/>
            <person name="Bulgheresi S."/>
            <person name="Veyrier F."/>
        </authorList>
    </citation>
    <scope>NUCLEOTIDE SEQUENCE [LARGE SCALE GENOMIC DNA]</scope>
    <source>
        <strain evidence="16 17">CCUG 63373m</strain>
    </source>
</reference>
<comment type="subcellular location">
    <subcellularLocation>
        <location evidence="3">Cell envelope</location>
    </subcellularLocation>
</comment>
<feature type="signal peptide" evidence="14">
    <location>
        <begin position="1"/>
        <end position="33"/>
    </location>
</feature>
<dbReference type="Proteomes" id="UP000829817">
    <property type="component" value="Chromosome"/>
</dbReference>
<dbReference type="InterPro" id="IPR006311">
    <property type="entry name" value="TAT_signal"/>
</dbReference>
<evidence type="ECO:0000256" key="6">
    <source>
        <dbReference type="ARBA" id="ARBA00022505"/>
    </source>
</evidence>
<feature type="domain" description="4Fe-4S Mo/W bis-MGD-type" evidence="15">
    <location>
        <begin position="43"/>
        <end position="106"/>
    </location>
</feature>
<comment type="cofactor">
    <cofactor evidence="2">
        <name>[4Fe-4S] cluster</name>
        <dbReference type="ChEBI" id="CHEBI:49883"/>
    </cofactor>
</comment>
<protein>
    <submittedName>
        <fullName evidence="16">Formate dehydrogenase-N subunit alpha</fullName>
        <ecNumber evidence="16">1.17.5.3</ecNumber>
    </submittedName>
</protein>
<dbReference type="InterPro" id="IPR006443">
    <property type="entry name" value="Formate-DH-alph_fdnG"/>
</dbReference>
<evidence type="ECO:0000313" key="16">
    <source>
        <dbReference type="EMBL" id="UOO83058.1"/>
    </source>
</evidence>
<dbReference type="PROSITE" id="PS51318">
    <property type="entry name" value="TAT"/>
    <property type="match status" value="1"/>
</dbReference>
<dbReference type="PROSITE" id="PS51669">
    <property type="entry name" value="4FE4S_MOW_BIS_MGD"/>
    <property type="match status" value="1"/>
</dbReference>
<dbReference type="InterPro" id="IPR006656">
    <property type="entry name" value="Mopterin_OxRdtase"/>
</dbReference>
<evidence type="ECO:0000256" key="1">
    <source>
        <dbReference type="ARBA" id="ARBA00001942"/>
    </source>
</evidence>
<evidence type="ECO:0000259" key="15">
    <source>
        <dbReference type="PROSITE" id="PS51669"/>
    </source>
</evidence>
<dbReference type="SUPFAM" id="SSF50692">
    <property type="entry name" value="ADC-like"/>
    <property type="match status" value="1"/>
</dbReference>
<evidence type="ECO:0000256" key="9">
    <source>
        <dbReference type="ARBA" id="ARBA00022764"/>
    </source>
</evidence>
<dbReference type="CDD" id="cd02792">
    <property type="entry name" value="MopB_CT_Formate-Dh-Na-like"/>
    <property type="match status" value="1"/>
</dbReference>
<dbReference type="PANTHER" id="PTHR43598">
    <property type="entry name" value="TUNGSTEN-CONTAINING FORMYLMETHANOFURAN DEHYDROGENASE 2 SUBUNIT B"/>
    <property type="match status" value="1"/>
</dbReference>
<dbReference type="SMART" id="SM00926">
    <property type="entry name" value="Molybdop_Fe4S4"/>
    <property type="match status" value="1"/>
</dbReference>
<dbReference type="PANTHER" id="PTHR43598:SF1">
    <property type="entry name" value="FORMATE DEHYDROGENASE-O MAJOR SUBUNIT"/>
    <property type="match status" value="1"/>
</dbReference>
<comment type="similarity">
    <text evidence="4">Belongs to the prokaryotic molybdopterin-containing oxidoreductase family.</text>
</comment>
<dbReference type="Gene3D" id="3.40.228.10">
    <property type="entry name" value="Dimethylsulfoxide Reductase, domain 2"/>
    <property type="match status" value="2"/>
</dbReference>
<dbReference type="Gene3D" id="3.30.200.210">
    <property type="match status" value="1"/>
</dbReference>
<gene>
    <name evidence="16" type="primary">fdnG</name>
    <name evidence="16" type="ORF">LVJ83_06250</name>
</gene>
<dbReference type="Pfam" id="PF04879">
    <property type="entry name" value="Molybdop_Fe4S4"/>
    <property type="match status" value="1"/>
</dbReference>
<evidence type="ECO:0000256" key="10">
    <source>
        <dbReference type="ARBA" id="ARBA00023002"/>
    </source>
</evidence>
<evidence type="ECO:0000256" key="7">
    <source>
        <dbReference type="ARBA" id="ARBA00022723"/>
    </source>
</evidence>
<dbReference type="SUPFAM" id="SSF53706">
    <property type="entry name" value="Formate dehydrogenase/DMSO reductase, domains 1-3"/>
    <property type="match status" value="1"/>
</dbReference>
<evidence type="ECO:0000256" key="13">
    <source>
        <dbReference type="SAM" id="MobiDB-lite"/>
    </source>
</evidence>
<dbReference type="GO" id="GO:0036397">
    <property type="term" value="F:formate dehydrogenase (quinone) activity"/>
    <property type="evidence" value="ECO:0007669"/>
    <property type="project" value="UniProtKB-EC"/>
</dbReference>
<accession>A0ABY4DVJ3</accession>
<dbReference type="Pfam" id="PF00384">
    <property type="entry name" value="Molybdopterin"/>
    <property type="match status" value="1"/>
</dbReference>
<dbReference type="RefSeq" id="WP_244787361.1">
    <property type="nucleotide sequence ID" value="NZ_CP091508.1"/>
</dbReference>
<evidence type="ECO:0000256" key="2">
    <source>
        <dbReference type="ARBA" id="ARBA00001966"/>
    </source>
</evidence>
<keyword evidence="17" id="KW-1185">Reference proteome</keyword>
<evidence type="ECO:0000256" key="5">
    <source>
        <dbReference type="ARBA" id="ARBA00022485"/>
    </source>
</evidence>
<dbReference type="NCBIfam" id="TIGR01553">
    <property type="entry name" value="formate-DH-alph"/>
    <property type="match status" value="1"/>
</dbReference>
<dbReference type="InterPro" id="IPR006963">
    <property type="entry name" value="Mopterin_OxRdtase_4Fe-4S_dom"/>
</dbReference>
<dbReference type="Gene3D" id="3.40.50.740">
    <property type="match status" value="1"/>
</dbReference>
<dbReference type="EC" id="1.17.5.3" evidence="16"/>